<evidence type="ECO:0000313" key="2">
    <source>
        <dbReference type="Proteomes" id="UP001163603"/>
    </source>
</evidence>
<evidence type="ECO:0000313" key="1">
    <source>
        <dbReference type="EMBL" id="KAJ0030206.1"/>
    </source>
</evidence>
<protein>
    <submittedName>
        <fullName evidence="1">Uncharacterized protein</fullName>
    </submittedName>
</protein>
<reference evidence="2" key="1">
    <citation type="journal article" date="2023" name="G3 (Bethesda)">
        <title>Genome assembly and association tests identify interacting loci associated with vigor, precocity, and sex in interspecific pistachio rootstocks.</title>
        <authorList>
            <person name="Palmer W."/>
            <person name="Jacygrad E."/>
            <person name="Sagayaradj S."/>
            <person name="Cavanaugh K."/>
            <person name="Han R."/>
            <person name="Bertier L."/>
            <person name="Beede B."/>
            <person name="Kafkas S."/>
            <person name="Golino D."/>
            <person name="Preece J."/>
            <person name="Michelmore R."/>
        </authorList>
    </citation>
    <scope>NUCLEOTIDE SEQUENCE [LARGE SCALE GENOMIC DNA]</scope>
</reference>
<comment type="caution">
    <text evidence="1">The sequence shown here is derived from an EMBL/GenBank/DDBJ whole genome shotgun (WGS) entry which is preliminary data.</text>
</comment>
<dbReference type="Proteomes" id="UP001163603">
    <property type="component" value="Chromosome 8"/>
</dbReference>
<sequence>MTKLTRHSRGLAITIDGSIGCKLIRAFIQNYGYEAASAYNATYAVNVFTIGATWINFDGVETIRAKIAYAKEKKLLGYNAFQLSNDDNWALSLQKRRIGKIGGDYRDDFASNYFAFYPNSA</sequence>
<gene>
    <name evidence="1" type="ORF">Pint_14643</name>
</gene>
<keyword evidence="2" id="KW-1185">Reference proteome</keyword>
<dbReference type="EMBL" id="CM047743">
    <property type="protein sequence ID" value="KAJ0030206.1"/>
    <property type="molecule type" value="Genomic_DNA"/>
</dbReference>
<accession>A0ACC0Y6X8</accession>
<name>A0ACC0Y6X8_9ROSI</name>
<organism evidence="1 2">
    <name type="scientific">Pistacia integerrima</name>
    <dbReference type="NCBI Taxonomy" id="434235"/>
    <lineage>
        <taxon>Eukaryota</taxon>
        <taxon>Viridiplantae</taxon>
        <taxon>Streptophyta</taxon>
        <taxon>Embryophyta</taxon>
        <taxon>Tracheophyta</taxon>
        <taxon>Spermatophyta</taxon>
        <taxon>Magnoliopsida</taxon>
        <taxon>eudicotyledons</taxon>
        <taxon>Gunneridae</taxon>
        <taxon>Pentapetalae</taxon>
        <taxon>rosids</taxon>
        <taxon>malvids</taxon>
        <taxon>Sapindales</taxon>
        <taxon>Anacardiaceae</taxon>
        <taxon>Pistacia</taxon>
    </lineage>
</organism>
<proteinExistence type="predicted"/>